<sequence length="223" mass="25713">MSSDVIEPKQLQIQITLAEENLLEQLDNLYTKVIGIINEVQEMFNDIFQDRLEIVKTRITRVIGAYRDLRNNYRGILEYASRVSSALMTANHYLNILNASSDLLEKIHKLYIHFSLVHNPSELNEDIIISAQKILSLLIECIDKLQNILRSYIGMPTRADKIIDDLSTSIQNLSSYYDESYVNSMREKINMLSVIIMDSLGDVVNSFIKIYEALLCLHVVKRK</sequence>
<dbReference type="EMBL" id="DRUB01000034">
    <property type="protein sequence ID" value="HHR95634.1"/>
    <property type="molecule type" value="Genomic_DNA"/>
</dbReference>
<proteinExistence type="predicted"/>
<evidence type="ECO:0008006" key="2">
    <source>
        <dbReference type="Google" id="ProtNLM"/>
    </source>
</evidence>
<evidence type="ECO:0000313" key="1">
    <source>
        <dbReference type="EMBL" id="HHR95634.1"/>
    </source>
</evidence>
<dbReference type="AlphaFoldDB" id="A0A7C5YVG7"/>
<protein>
    <recommendedName>
        <fullName evidence="2">DUF47 family protein</fullName>
    </recommendedName>
</protein>
<comment type="caution">
    <text evidence="1">The sequence shown here is derived from an EMBL/GenBank/DDBJ whole genome shotgun (WGS) entry which is preliminary data.</text>
</comment>
<reference evidence="1" key="1">
    <citation type="journal article" date="2020" name="mSystems">
        <title>Genome- and Community-Level Interaction Insights into Carbon Utilization and Element Cycling Functions of Hydrothermarchaeota in Hydrothermal Sediment.</title>
        <authorList>
            <person name="Zhou Z."/>
            <person name="Liu Y."/>
            <person name="Xu W."/>
            <person name="Pan J."/>
            <person name="Luo Z.H."/>
            <person name="Li M."/>
        </authorList>
    </citation>
    <scope>NUCLEOTIDE SEQUENCE [LARGE SCALE GENOMIC DNA]</scope>
    <source>
        <strain evidence="1">SpSt-1</strain>
    </source>
</reference>
<dbReference type="Gene3D" id="1.20.58.220">
    <property type="entry name" value="Phosphate transport system protein phou homolog 2, domain 2"/>
    <property type="match status" value="1"/>
</dbReference>
<accession>A0A7C5YVG7</accession>
<organism evidence="1">
    <name type="scientific">Ignisphaera aggregans</name>
    <dbReference type="NCBI Taxonomy" id="334771"/>
    <lineage>
        <taxon>Archaea</taxon>
        <taxon>Thermoproteota</taxon>
        <taxon>Thermoprotei</taxon>
        <taxon>Desulfurococcales</taxon>
        <taxon>Desulfurococcaceae</taxon>
        <taxon>Ignisphaera</taxon>
    </lineage>
</organism>
<name>A0A7C5YVG7_9CREN</name>
<gene>
    <name evidence="1" type="ORF">ENL47_02145</name>
</gene>
<dbReference type="InterPro" id="IPR038078">
    <property type="entry name" value="PhoU-like_sf"/>
</dbReference>